<comment type="caution">
    <text evidence="1">The sequence shown here is derived from an EMBL/GenBank/DDBJ whole genome shotgun (WGS) entry which is preliminary data.</text>
</comment>
<dbReference type="AlphaFoldDB" id="A0A2B8BF20"/>
<evidence type="ECO:0000313" key="1">
    <source>
        <dbReference type="EMBL" id="PGH56495.1"/>
    </source>
</evidence>
<gene>
    <name evidence="1" type="ORF">CRT60_16360</name>
</gene>
<dbReference type="OrthoDB" id="10005310at2"/>
<accession>A0A2B8BF20</accession>
<evidence type="ECO:0000313" key="2">
    <source>
        <dbReference type="Proteomes" id="UP000225379"/>
    </source>
</evidence>
<protein>
    <submittedName>
        <fullName evidence="1">Uncharacterized protein</fullName>
    </submittedName>
</protein>
<reference evidence="2" key="1">
    <citation type="submission" date="2017-10" db="EMBL/GenBank/DDBJ databases">
        <authorList>
            <person name="Kravchenko I.K."/>
            <person name="Grouzdev D.S."/>
        </authorList>
    </citation>
    <scope>NUCLEOTIDE SEQUENCE [LARGE SCALE GENOMIC DNA]</scope>
    <source>
        <strain evidence="2">B2</strain>
    </source>
</reference>
<sequence>MTDNTNTEHLQALQHLRALAASGYPTDEDLKLAIERAIATAPPAPEPKALFEMPSVMPVWGERIVGERG</sequence>
<name>A0A2B8BF20_9PROT</name>
<dbReference type="EMBL" id="PDKW01000041">
    <property type="protein sequence ID" value="PGH56495.1"/>
    <property type="molecule type" value="Genomic_DNA"/>
</dbReference>
<organism evidence="1 2">
    <name type="scientific">Azospirillum palustre</name>
    <dbReference type="NCBI Taxonomy" id="2044885"/>
    <lineage>
        <taxon>Bacteria</taxon>
        <taxon>Pseudomonadati</taxon>
        <taxon>Pseudomonadota</taxon>
        <taxon>Alphaproteobacteria</taxon>
        <taxon>Rhodospirillales</taxon>
        <taxon>Azospirillaceae</taxon>
        <taxon>Azospirillum</taxon>
    </lineage>
</organism>
<proteinExistence type="predicted"/>
<keyword evidence="2" id="KW-1185">Reference proteome</keyword>
<dbReference type="Proteomes" id="UP000225379">
    <property type="component" value="Unassembled WGS sequence"/>
</dbReference>
<dbReference type="RefSeq" id="WP_098737582.1">
    <property type="nucleotide sequence ID" value="NZ_PDKW01000041.1"/>
</dbReference>